<dbReference type="PANTHER" id="PTHR33867">
    <property type="entry name" value="RIBOSOME MATURATION FACTOR RIMP"/>
    <property type="match status" value="1"/>
</dbReference>
<feature type="domain" description="Ribosome maturation factor RimP C-terminal" evidence="5">
    <location>
        <begin position="112"/>
        <end position="178"/>
    </location>
</feature>
<protein>
    <recommendedName>
        <fullName evidence="3">Ribosome maturation factor RimP</fullName>
    </recommendedName>
</protein>
<gene>
    <name evidence="3" type="primary">rimP</name>
    <name evidence="6" type="ORF">PQG45_00590</name>
</gene>
<dbReference type="HAMAP" id="MF_01077">
    <property type="entry name" value="RimP"/>
    <property type="match status" value="1"/>
</dbReference>
<keyword evidence="1 3" id="KW-0963">Cytoplasm</keyword>
<evidence type="ECO:0000313" key="6">
    <source>
        <dbReference type="EMBL" id="MDU0807524.1"/>
    </source>
</evidence>
<dbReference type="InterPro" id="IPR028989">
    <property type="entry name" value="RimP_N"/>
</dbReference>
<dbReference type="InterPro" id="IPR035956">
    <property type="entry name" value="RimP_N_sf"/>
</dbReference>
<dbReference type="Gene3D" id="3.30.300.70">
    <property type="entry name" value="RimP-like superfamily, N-terminal"/>
    <property type="match status" value="1"/>
</dbReference>
<keyword evidence="2 3" id="KW-0690">Ribosome biogenesis</keyword>
<dbReference type="InterPro" id="IPR028998">
    <property type="entry name" value="RimP_C"/>
</dbReference>
<comment type="function">
    <text evidence="3">Required for maturation of 30S ribosomal subunits.</text>
</comment>
<dbReference type="Proteomes" id="UP001249959">
    <property type="component" value="Unassembled WGS sequence"/>
</dbReference>
<dbReference type="EMBL" id="JAVNWW010000001">
    <property type="protein sequence ID" value="MDU0807524.1"/>
    <property type="molecule type" value="Genomic_DNA"/>
</dbReference>
<evidence type="ECO:0000259" key="4">
    <source>
        <dbReference type="Pfam" id="PF02576"/>
    </source>
</evidence>
<name>A0ABU3TNT0_9BACT</name>
<evidence type="ECO:0000313" key="7">
    <source>
        <dbReference type="Proteomes" id="UP001249959"/>
    </source>
</evidence>
<reference evidence="6 7" key="1">
    <citation type="submission" date="2023-09" db="EMBL/GenBank/DDBJ databases">
        <title>Aquirufa genomes.</title>
        <authorList>
            <person name="Pitt A."/>
        </authorList>
    </citation>
    <scope>NUCLEOTIDE SEQUENCE [LARGE SCALE GENOMIC DNA]</scope>
    <source>
        <strain evidence="6 7">LEOWEIH-7C</strain>
    </source>
</reference>
<dbReference type="InterPro" id="IPR003728">
    <property type="entry name" value="Ribosome_maturation_RimP"/>
</dbReference>
<dbReference type="RefSeq" id="WP_315577319.1">
    <property type="nucleotide sequence ID" value="NZ_JARDXH010000007.1"/>
</dbReference>
<dbReference type="Pfam" id="PF02576">
    <property type="entry name" value="RimP_N"/>
    <property type="match status" value="1"/>
</dbReference>
<accession>A0ABU3TNT0</accession>
<sequence length="179" mass="20276">MPRKFKKEEGFLIPLFVFKVLMEDLKTKINGWIQEYIGDGPIFLVDLSVSKGLKRSLVTILVDTMEGITIDACALMSRKLAHHMEENLWIEEAYNLEVSSPGLDFPLSQGWQFEKNAGRTVKVWLKDGETVMGTLQGHTADSIQVLTEKTVKHRKVVAKEPTVFGLQAIDKIRVQVSFQ</sequence>
<evidence type="ECO:0000256" key="3">
    <source>
        <dbReference type="HAMAP-Rule" id="MF_01077"/>
    </source>
</evidence>
<dbReference type="PANTHER" id="PTHR33867:SF1">
    <property type="entry name" value="RIBOSOME MATURATION FACTOR RIMP"/>
    <property type="match status" value="1"/>
</dbReference>
<comment type="subcellular location">
    <subcellularLocation>
        <location evidence="3">Cytoplasm</location>
    </subcellularLocation>
</comment>
<keyword evidence="7" id="KW-1185">Reference proteome</keyword>
<evidence type="ECO:0000256" key="1">
    <source>
        <dbReference type="ARBA" id="ARBA00022490"/>
    </source>
</evidence>
<feature type="domain" description="Ribosome maturation factor RimP N-terminal" evidence="4">
    <location>
        <begin position="35"/>
        <end position="104"/>
    </location>
</feature>
<evidence type="ECO:0000259" key="5">
    <source>
        <dbReference type="Pfam" id="PF17384"/>
    </source>
</evidence>
<evidence type="ECO:0000256" key="2">
    <source>
        <dbReference type="ARBA" id="ARBA00022517"/>
    </source>
</evidence>
<dbReference type="Pfam" id="PF17384">
    <property type="entry name" value="DUF150_C"/>
    <property type="match status" value="1"/>
</dbReference>
<organism evidence="6 7">
    <name type="scientific">Aquirufa regiilacus</name>
    <dbReference type="NCBI Taxonomy" id="3024868"/>
    <lineage>
        <taxon>Bacteria</taxon>
        <taxon>Pseudomonadati</taxon>
        <taxon>Bacteroidota</taxon>
        <taxon>Cytophagia</taxon>
        <taxon>Cytophagales</taxon>
        <taxon>Flectobacillaceae</taxon>
        <taxon>Aquirufa</taxon>
    </lineage>
</organism>
<comment type="caution">
    <text evidence="6">The sequence shown here is derived from an EMBL/GenBank/DDBJ whole genome shotgun (WGS) entry which is preliminary data.</text>
</comment>
<dbReference type="SUPFAM" id="SSF75420">
    <property type="entry name" value="YhbC-like, N-terminal domain"/>
    <property type="match status" value="1"/>
</dbReference>
<proteinExistence type="inferred from homology"/>
<comment type="similarity">
    <text evidence="3">Belongs to the RimP family.</text>
</comment>